<evidence type="ECO:0000256" key="7">
    <source>
        <dbReference type="ARBA" id="ARBA00023180"/>
    </source>
</evidence>
<accession>A0ABN9QMG7</accession>
<evidence type="ECO:0000313" key="14">
    <source>
        <dbReference type="Proteomes" id="UP001189429"/>
    </source>
</evidence>
<keyword evidence="3 10" id="KW-1133">Transmembrane helix</keyword>
<evidence type="ECO:0000256" key="8">
    <source>
        <dbReference type="ARBA" id="ARBA00023224"/>
    </source>
</evidence>
<dbReference type="Pfam" id="PF01094">
    <property type="entry name" value="ANF_receptor"/>
    <property type="match status" value="1"/>
</dbReference>
<keyword evidence="14" id="KW-1185">Reference proteome</keyword>
<sequence>MQLRGRPTLAAVANLLLGATILDTSARAEDIWLTSIQPFTGADWDAGISMRIGGQIMLEEINNNPNVLPGYTLRVAWQDGLCARGRAVEIFLRNLYDREYPYIFAPGVALEDLNTDNESAITTEDVEQFYEVWNATVVSSKSVGLLGSGCSGGAMDIAKTAFYARVPMVSNSATRGSLSDRSAYPNFFRTIMPDSVFGAAWVATARNLGHVRISASCGETAQWGSDVIKVGVAADDQGVTLEGQPFDDLGTWRGYQISSDSVTAAEEAAGLLKQGASDGYVSRFVILQMYQPRARLLMCAAHQIGYKNVIWMVTGWFTAGWWYESTVSGCTAEEGFQDEWLSRQGATMEDLGMRPEGYTPALEAATTADAVCMYAQMLHQLVEVEGVQLDDLRERTPSAYLAVMDAFAASNFSGVIGQVKFAPNSPDPEGSVKLEQLQNAGTYRQVEFASFLDGVLSFSGVGLKFGLPNESDIVALPATVTHFATCTGELSLDFEANVCVPCSSEQVWLQEGGFCACASGYFKNAAGACELCSPGTFTSTPGSRECTNCSEGHFAAASGQTACQECTLGLYSSTPGLSACTACVDEDRPDSDRWSTWKSDGSGGWLQSTGATSREGWCGCDDGSYLDGDVCRIVSVLDAMKVPWPSPFREWLAVTEVFVFNTGSMGLECVLPTSPIWAYCEKLVLLLFMLSFGERKAALYCSVGAVVFSVFIAISRIIFVPFECETHPNGESTLELSQDVFCYDSGDHWVMVAIASVGAVVPTGFIALVLWVLHQLPKRVLAGDTNFMKCYTFLFCRFRPGGYWYVGVLVIRNLLIALVPIVGDARVQLILVFLFLMPSIVITPHFLPWRSPIGNVMEEGSNLAILCILFLGSLLLPTTDQAGLAVGCCLLVGAMVLCLGAAASLGAIAHVRNLRGNKSISFFLCHHKSSGVAMARVLKWKWRGSTGVDDTFKRVHLQADVQGISTRSLGDVADSDMVVAICTSDILGSPWSMGELMVAKGKRIPTVNLQYPDFAYPDQKRNHVDRIKGLHELTHLGMNADSVLTVLDWMPTNPQVSLPDSLTTAGLTNLADDLLKLRRLGGSSDPSLKWKGEGDQDAPVDAACTLIVDTLSHEAFCAALLLKEMIEHLVVGQGLRLRILGEGEPIPKACRQAIVVCSVGCFGTDRLTSALIEADGSVVRLVPVIVEPGFELPSATSRAHTRANRERATLARVIDVVDKVFLENELFFFPRDSAQVLNLRLQEVADALLAEAGREPAGLPGAASDGGPSGGAGGDGAAELGEERNDQEGIPL</sequence>
<keyword evidence="5 10" id="KW-0472">Membrane</keyword>
<feature type="region of interest" description="Disordered" evidence="9">
    <location>
        <begin position="1256"/>
        <end position="1292"/>
    </location>
</feature>
<feature type="transmembrane region" description="Helical" evidence="10">
    <location>
        <begin position="749"/>
        <end position="773"/>
    </location>
</feature>
<evidence type="ECO:0000256" key="9">
    <source>
        <dbReference type="SAM" id="MobiDB-lite"/>
    </source>
</evidence>
<dbReference type="PANTHER" id="PTHR10519:SF20">
    <property type="entry name" value="G-PROTEIN COUPLED RECEPTOR 156-RELATED"/>
    <property type="match status" value="1"/>
</dbReference>
<feature type="signal peptide" evidence="11">
    <location>
        <begin position="1"/>
        <end position="28"/>
    </location>
</feature>
<dbReference type="InterPro" id="IPR028082">
    <property type="entry name" value="Peripla_BP_I"/>
</dbReference>
<evidence type="ECO:0000256" key="4">
    <source>
        <dbReference type="ARBA" id="ARBA00023040"/>
    </source>
</evidence>
<feature type="transmembrane region" description="Helical" evidence="10">
    <location>
        <begin position="861"/>
        <end position="878"/>
    </location>
</feature>
<evidence type="ECO:0000256" key="2">
    <source>
        <dbReference type="ARBA" id="ARBA00022692"/>
    </source>
</evidence>
<feature type="transmembrane region" description="Helical" evidence="10">
    <location>
        <begin position="829"/>
        <end position="849"/>
    </location>
</feature>
<feature type="chain" id="PRO_5045783982" description="Receptor ligand binding region domain-containing protein" evidence="11">
    <location>
        <begin position="29"/>
        <end position="1292"/>
    </location>
</feature>
<dbReference type="InterPro" id="IPR001828">
    <property type="entry name" value="ANF_lig-bd_rcpt"/>
</dbReference>
<evidence type="ECO:0000256" key="1">
    <source>
        <dbReference type="ARBA" id="ARBA00004370"/>
    </source>
</evidence>
<name>A0ABN9QMG7_9DINO</name>
<feature type="transmembrane region" description="Helical" evidence="10">
    <location>
        <begin position="884"/>
        <end position="909"/>
    </location>
</feature>
<dbReference type="InterPro" id="IPR009030">
    <property type="entry name" value="Growth_fac_rcpt_cys_sf"/>
</dbReference>
<evidence type="ECO:0000256" key="11">
    <source>
        <dbReference type="SAM" id="SignalP"/>
    </source>
</evidence>
<evidence type="ECO:0000256" key="6">
    <source>
        <dbReference type="ARBA" id="ARBA00023170"/>
    </source>
</evidence>
<dbReference type="SMART" id="SM01411">
    <property type="entry name" value="Ephrin_rec_like"/>
    <property type="match status" value="2"/>
</dbReference>
<evidence type="ECO:0000313" key="13">
    <source>
        <dbReference type="EMBL" id="CAK0806478.1"/>
    </source>
</evidence>
<feature type="transmembrane region" description="Helical" evidence="10">
    <location>
        <begin position="699"/>
        <end position="719"/>
    </location>
</feature>
<feature type="domain" description="Receptor ligand binding region" evidence="12">
    <location>
        <begin position="58"/>
        <end position="426"/>
    </location>
</feature>
<keyword evidence="11" id="KW-0732">Signal</keyword>
<feature type="transmembrane region" description="Helical" evidence="10">
    <location>
        <begin position="803"/>
        <end position="823"/>
    </location>
</feature>
<feature type="compositionally biased region" description="Basic and acidic residues" evidence="9">
    <location>
        <begin position="1281"/>
        <end position="1292"/>
    </location>
</feature>
<dbReference type="SUPFAM" id="SSF57184">
    <property type="entry name" value="Growth factor receptor domain"/>
    <property type="match status" value="1"/>
</dbReference>
<feature type="compositionally biased region" description="Low complexity" evidence="9">
    <location>
        <begin position="1257"/>
        <end position="1266"/>
    </location>
</feature>
<evidence type="ECO:0000259" key="12">
    <source>
        <dbReference type="Pfam" id="PF01094"/>
    </source>
</evidence>
<gene>
    <name evidence="13" type="ORF">PCOR1329_LOCUS12681</name>
</gene>
<keyword evidence="6" id="KW-0675">Receptor</keyword>
<evidence type="ECO:0000256" key="5">
    <source>
        <dbReference type="ARBA" id="ARBA00023136"/>
    </source>
</evidence>
<keyword evidence="2 10" id="KW-0812">Transmembrane</keyword>
<dbReference type="Gene3D" id="3.40.50.2300">
    <property type="match status" value="2"/>
</dbReference>
<dbReference type="InterPro" id="IPR002455">
    <property type="entry name" value="GPCR3_GABA-B"/>
</dbReference>
<dbReference type="EMBL" id="CAUYUJ010003721">
    <property type="protein sequence ID" value="CAK0806478.1"/>
    <property type="molecule type" value="Genomic_DNA"/>
</dbReference>
<dbReference type="SUPFAM" id="SSF53822">
    <property type="entry name" value="Periplasmic binding protein-like I"/>
    <property type="match status" value="1"/>
</dbReference>
<dbReference type="PANTHER" id="PTHR10519">
    <property type="entry name" value="GABA-B RECEPTOR"/>
    <property type="match status" value="1"/>
</dbReference>
<dbReference type="Gene3D" id="2.10.50.10">
    <property type="entry name" value="Tumor Necrosis Factor Receptor, subunit A, domain 2"/>
    <property type="match status" value="1"/>
</dbReference>
<feature type="compositionally biased region" description="Gly residues" evidence="9">
    <location>
        <begin position="1267"/>
        <end position="1276"/>
    </location>
</feature>
<organism evidence="13 14">
    <name type="scientific">Prorocentrum cordatum</name>
    <dbReference type="NCBI Taxonomy" id="2364126"/>
    <lineage>
        <taxon>Eukaryota</taxon>
        <taxon>Sar</taxon>
        <taxon>Alveolata</taxon>
        <taxon>Dinophyceae</taxon>
        <taxon>Prorocentrales</taxon>
        <taxon>Prorocentraceae</taxon>
        <taxon>Prorocentrum</taxon>
    </lineage>
</organism>
<keyword evidence="4" id="KW-0297">G-protein coupled receptor</keyword>
<evidence type="ECO:0000256" key="10">
    <source>
        <dbReference type="SAM" id="Phobius"/>
    </source>
</evidence>
<keyword evidence="7" id="KW-0325">Glycoprotein</keyword>
<reference evidence="13" key="1">
    <citation type="submission" date="2023-10" db="EMBL/GenBank/DDBJ databases">
        <authorList>
            <person name="Chen Y."/>
            <person name="Shah S."/>
            <person name="Dougan E. K."/>
            <person name="Thang M."/>
            <person name="Chan C."/>
        </authorList>
    </citation>
    <scope>NUCLEOTIDE SEQUENCE [LARGE SCALE GENOMIC DNA]</scope>
</reference>
<evidence type="ECO:0000256" key="3">
    <source>
        <dbReference type="ARBA" id="ARBA00022989"/>
    </source>
</evidence>
<protein>
    <recommendedName>
        <fullName evidence="12">Receptor ligand binding region domain-containing protein</fullName>
    </recommendedName>
</protein>
<proteinExistence type="predicted"/>
<comment type="caution">
    <text evidence="13">The sequence shown here is derived from an EMBL/GenBank/DDBJ whole genome shotgun (WGS) entry which is preliminary data.</text>
</comment>
<dbReference type="Proteomes" id="UP001189429">
    <property type="component" value="Unassembled WGS sequence"/>
</dbReference>
<keyword evidence="8" id="KW-0807">Transducer</keyword>
<comment type="subcellular location">
    <subcellularLocation>
        <location evidence="1">Membrane</location>
    </subcellularLocation>
</comment>